<dbReference type="Proteomes" id="UP000662888">
    <property type="component" value="Chromosome"/>
</dbReference>
<gene>
    <name evidence="2" type="ORF">IV454_07225</name>
</gene>
<evidence type="ECO:0000259" key="1">
    <source>
        <dbReference type="PROSITE" id="PS51725"/>
    </source>
</evidence>
<dbReference type="Gene3D" id="3.30.70.100">
    <property type="match status" value="1"/>
</dbReference>
<dbReference type="InterPro" id="IPR011008">
    <property type="entry name" value="Dimeric_a/b-barrel"/>
</dbReference>
<dbReference type="GO" id="GO:0004497">
    <property type="term" value="F:monooxygenase activity"/>
    <property type="evidence" value="ECO:0007669"/>
    <property type="project" value="UniProtKB-KW"/>
</dbReference>
<proteinExistence type="predicted"/>
<reference evidence="2 3" key="1">
    <citation type="submission" date="2020-11" db="EMBL/GenBank/DDBJ databases">
        <authorList>
            <person name="Sun Q."/>
        </authorList>
    </citation>
    <scope>NUCLEOTIDE SEQUENCE [LARGE SCALE GENOMIC DNA]</scope>
    <source>
        <strain evidence="2 3">P8398</strain>
    </source>
</reference>
<keyword evidence="2" id="KW-0503">Monooxygenase</keyword>
<dbReference type="PROSITE" id="PS51725">
    <property type="entry name" value="ABM"/>
    <property type="match status" value="1"/>
</dbReference>
<dbReference type="RefSeq" id="WP_206090914.1">
    <property type="nucleotide sequence ID" value="NZ_CP065053.1"/>
</dbReference>
<name>A0AA48WGP8_9BURK</name>
<dbReference type="SUPFAM" id="SSF54909">
    <property type="entry name" value="Dimeric alpha+beta barrel"/>
    <property type="match status" value="1"/>
</dbReference>
<evidence type="ECO:0000313" key="3">
    <source>
        <dbReference type="Proteomes" id="UP000662888"/>
    </source>
</evidence>
<dbReference type="EMBL" id="CP065053">
    <property type="protein sequence ID" value="QPI51307.1"/>
    <property type="molecule type" value="Genomic_DNA"/>
</dbReference>
<organism evidence="2 3">
    <name type="scientific">Massilia antarctica</name>
    <dbReference type="NCBI Taxonomy" id="2765360"/>
    <lineage>
        <taxon>Bacteria</taxon>
        <taxon>Pseudomonadati</taxon>
        <taxon>Pseudomonadota</taxon>
        <taxon>Betaproteobacteria</taxon>
        <taxon>Burkholderiales</taxon>
        <taxon>Oxalobacteraceae</taxon>
        <taxon>Telluria group</taxon>
        <taxon>Massilia</taxon>
    </lineage>
</organism>
<accession>A0AA48WGP8</accession>
<keyword evidence="2" id="KW-0560">Oxidoreductase</keyword>
<sequence length="99" mass="11215">MFYEIVTIPIKPDTHAAFEAAIAEAVPLFQRSRGCRSLRLERSVENPDTYKVVIAWETLEDHTVHFTASEEIQQFRKLAGGFVAGPTHMEHVRTVLTGF</sequence>
<protein>
    <submittedName>
        <fullName evidence="2">Antibiotic biosynthesis monooxygenase</fullName>
    </submittedName>
</protein>
<dbReference type="Pfam" id="PF03992">
    <property type="entry name" value="ABM"/>
    <property type="match status" value="1"/>
</dbReference>
<dbReference type="InterPro" id="IPR007138">
    <property type="entry name" value="ABM_dom"/>
</dbReference>
<keyword evidence="3" id="KW-1185">Reference proteome</keyword>
<feature type="domain" description="ABM" evidence="1">
    <location>
        <begin position="2"/>
        <end position="92"/>
    </location>
</feature>
<evidence type="ECO:0000313" key="2">
    <source>
        <dbReference type="EMBL" id="QPI51307.1"/>
    </source>
</evidence>